<comment type="similarity">
    <text evidence="1">Belongs to the UPF0102 family.</text>
</comment>
<accession>A0A162GAQ7</accession>
<organism evidence="2 3">
    <name type="scientific">Bdellovibrio bacteriovorus</name>
    <dbReference type="NCBI Taxonomy" id="959"/>
    <lineage>
        <taxon>Bacteria</taxon>
        <taxon>Pseudomonadati</taxon>
        <taxon>Bdellovibrionota</taxon>
        <taxon>Bdellovibrionia</taxon>
        <taxon>Bdellovibrionales</taxon>
        <taxon>Pseudobdellovibrionaceae</taxon>
        <taxon>Bdellovibrio</taxon>
    </lineage>
</organism>
<dbReference type="Proteomes" id="UP000075799">
    <property type="component" value="Unassembled WGS sequence"/>
</dbReference>
<dbReference type="Pfam" id="PF02021">
    <property type="entry name" value="UPF0102"/>
    <property type="match status" value="1"/>
</dbReference>
<reference evidence="2 3" key="1">
    <citation type="submission" date="2016-03" db="EMBL/GenBank/DDBJ databases">
        <authorList>
            <person name="Ploux O."/>
        </authorList>
    </citation>
    <scope>NUCLEOTIDE SEQUENCE [LARGE SCALE GENOMIC DNA]</scope>
    <source>
        <strain evidence="2 3">EC13</strain>
    </source>
</reference>
<gene>
    <name evidence="2" type="ORF">AZI87_11450</name>
</gene>
<proteinExistence type="inferred from homology"/>
<evidence type="ECO:0000313" key="2">
    <source>
        <dbReference type="EMBL" id="KYG65464.1"/>
    </source>
</evidence>
<dbReference type="InterPro" id="IPR011856">
    <property type="entry name" value="tRNA_endonuc-like_dom_sf"/>
</dbReference>
<comment type="caution">
    <text evidence="2">The sequence shown here is derived from an EMBL/GenBank/DDBJ whole genome shotgun (WGS) entry which is preliminary data.</text>
</comment>
<dbReference type="GO" id="GO:0003676">
    <property type="term" value="F:nucleic acid binding"/>
    <property type="evidence" value="ECO:0007669"/>
    <property type="project" value="InterPro"/>
</dbReference>
<protein>
    <submittedName>
        <fullName evidence="2">Uncharacterized protein</fullName>
    </submittedName>
</protein>
<evidence type="ECO:0000256" key="1">
    <source>
        <dbReference type="ARBA" id="ARBA00006738"/>
    </source>
</evidence>
<sequence>MAQRVVTPFAEVDLIFQTPEGHALMVEVKTTNIADFQPHRISRKQKARLVRALQYLTSKLENLVEVHWAFVTKDGTVTIIEDISG</sequence>
<dbReference type="EMBL" id="LUKD01000005">
    <property type="protein sequence ID" value="KYG65464.1"/>
    <property type="molecule type" value="Genomic_DNA"/>
</dbReference>
<dbReference type="AlphaFoldDB" id="A0A162GAQ7"/>
<dbReference type="Gene3D" id="3.40.1350.10">
    <property type="match status" value="1"/>
</dbReference>
<evidence type="ECO:0000313" key="3">
    <source>
        <dbReference type="Proteomes" id="UP000075799"/>
    </source>
</evidence>
<dbReference type="InterPro" id="IPR003509">
    <property type="entry name" value="UPF0102_YraN-like"/>
</dbReference>
<name>A0A162GAQ7_BDEBC</name>